<comment type="caution">
    <text evidence="4">The sequence shown here is derived from an EMBL/GenBank/DDBJ whole genome shotgun (WGS) entry which is preliminary data.</text>
</comment>
<dbReference type="InterPro" id="IPR031107">
    <property type="entry name" value="Small_HSP"/>
</dbReference>
<dbReference type="Proteomes" id="UP000653127">
    <property type="component" value="Unassembled WGS sequence"/>
</dbReference>
<dbReference type="PANTHER" id="PTHR11527">
    <property type="entry name" value="HEAT-SHOCK PROTEIN 20 FAMILY MEMBER"/>
    <property type="match status" value="1"/>
</dbReference>
<keyword evidence="5" id="KW-1185">Reference proteome</keyword>
<proteinExistence type="inferred from homology"/>
<accession>A0A926DX02</accession>
<dbReference type="Pfam" id="PF00011">
    <property type="entry name" value="HSP20"/>
    <property type="match status" value="1"/>
</dbReference>
<evidence type="ECO:0000313" key="4">
    <source>
        <dbReference type="EMBL" id="MBC8546953.1"/>
    </source>
</evidence>
<evidence type="ECO:0000259" key="3">
    <source>
        <dbReference type="PROSITE" id="PS01031"/>
    </source>
</evidence>
<comment type="similarity">
    <text evidence="1 2">Belongs to the small heat shock protein (HSP20) family.</text>
</comment>
<gene>
    <name evidence="4" type="ORF">H8711_08400</name>
</gene>
<dbReference type="EMBL" id="JACRST010000011">
    <property type="protein sequence ID" value="MBC8546953.1"/>
    <property type="molecule type" value="Genomic_DNA"/>
</dbReference>
<reference evidence="4" key="1">
    <citation type="submission" date="2020-08" db="EMBL/GenBank/DDBJ databases">
        <title>Genome public.</title>
        <authorList>
            <person name="Liu C."/>
            <person name="Sun Q."/>
        </authorList>
    </citation>
    <scope>NUCLEOTIDE SEQUENCE</scope>
    <source>
        <strain evidence="4">NSJ-31</strain>
    </source>
</reference>
<dbReference type="InterPro" id="IPR002068">
    <property type="entry name" value="A-crystallin/Hsp20_dom"/>
</dbReference>
<sequence>MFDLMPFGRKERSLANYFDHFEKNFFGDMMGDLSECKTDIIDQGDKYILQAELPGFQKEDIRIDLNNDLLTISAEHREDREEKDKEGNFVRRERHYGSYARSFDVSGIQTDHITADYKNGVLELALPKSAPAHEQTRRIELK</sequence>
<dbReference type="Gene3D" id="2.60.40.790">
    <property type="match status" value="1"/>
</dbReference>
<dbReference type="AlphaFoldDB" id="A0A926DX02"/>
<organism evidence="4 5">
    <name type="scientific">Ligaoa zhengdingensis</name>
    <dbReference type="NCBI Taxonomy" id="2763658"/>
    <lineage>
        <taxon>Bacteria</taxon>
        <taxon>Bacillati</taxon>
        <taxon>Bacillota</taxon>
        <taxon>Clostridia</taxon>
        <taxon>Eubacteriales</taxon>
        <taxon>Oscillospiraceae</taxon>
        <taxon>Ligaoa</taxon>
    </lineage>
</organism>
<dbReference type="InterPro" id="IPR008978">
    <property type="entry name" value="HSP20-like_chaperone"/>
</dbReference>
<evidence type="ECO:0000313" key="5">
    <source>
        <dbReference type="Proteomes" id="UP000653127"/>
    </source>
</evidence>
<name>A0A926DX02_9FIRM</name>
<dbReference type="CDD" id="cd06471">
    <property type="entry name" value="ACD_LpsHSP_like"/>
    <property type="match status" value="1"/>
</dbReference>
<evidence type="ECO:0000256" key="2">
    <source>
        <dbReference type="RuleBase" id="RU003616"/>
    </source>
</evidence>
<dbReference type="PROSITE" id="PS01031">
    <property type="entry name" value="SHSP"/>
    <property type="match status" value="1"/>
</dbReference>
<protein>
    <submittedName>
        <fullName evidence="4">Hsp20/alpha crystallin family protein</fullName>
    </submittedName>
</protein>
<dbReference type="SUPFAM" id="SSF49764">
    <property type="entry name" value="HSP20-like chaperones"/>
    <property type="match status" value="1"/>
</dbReference>
<evidence type="ECO:0000256" key="1">
    <source>
        <dbReference type="PROSITE-ProRule" id="PRU00285"/>
    </source>
</evidence>
<dbReference type="RefSeq" id="WP_249283030.1">
    <property type="nucleotide sequence ID" value="NZ_JACRST010000011.1"/>
</dbReference>
<feature type="domain" description="SHSP" evidence="3">
    <location>
        <begin position="29"/>
        <end position="142"/>
    </location>
</feature>